<feature type="domain" description="MucBP" evidence="4">
    <location>
        <begin position="546"/>
        <end position="617"/>
    </location>
</feature>
<evidence type="ECO:0000256" key="3">
    <source>
        <dbReference type="SAM" id="SignalP"/>
    </source>
</evidence>
<feature type="domain" description="MucBP" evidence="4">
    <location>
        <begin position="231"/>
        <end position="273"/>
    </location>
</feature>
<gene>
    <name evidence="6" type="ORF">LBUCD034_2183</name>
</gene>
<reference evidence="6 7" key="1">
    <citation type="journal article" date="2012" name="J. Biotechnol.">
        <title>Insights into the completely annotated genome of Lactobacillus buchneri CD034, a strain isolated from stable grass silage.</title>
        <authorList>
            <person name="Heinl S."/>
            <person name="Wibberg D."/>
            <person name="Eikmeyer F."/>
            <person name="Szczepanowski R."/>
            <person name="Blom J."/>
            <person name="Linke B."/>
            <person name="Goesmann A."/>
            <person name="Grabherr R."/>
            <person name="Schwab H."/>
            <person name="Puhler A."/>
            <person name="Schluter A."/>
        </authorList>
    </citation>
    <scope>NUCLEOTIDE SEQUENCE [LARGE SCALE GENOMIC DNA]</scope>
    <source>
        <strain evidence="6 7">CD034</strain>
    </source>
</reference>
<dbReference type="HOGENOM" id="CLU_357814_0_0_9"/>
<feature type="domain" description="MucBP" evidence="4">
    <location>
        <begin position="388"/>
        <end position="445"/>
    </location>
</feature>
<feature type="chain" id="PRO_5003829137" evidence="3">
    <location>
        <begin position="26"/>
        <end position="976"/>
    </location>
</feature>
<sequence length="976" mass="108263">MKVNKYLLMSLLVISTGGILTFANADSTMTSNDVAHAATTQVADDAVPDGTIVTPMKVVKAPDPADKTDNPTIDPKEHSDIPVTNFYKGSVFHQAPIYVSGKLANPMGTNAKVGSQTISDTQGTINSNDYIQAPNPDETINYAYYTGSNAWMIGWAKDNSKFYLHNVDSDGKLTNTIEVPGPTASDFNPNWTYNAGNVQFSWQNGHIELDLQNNDLYASSSANPLNYLNNVPAKFVDAKGNELAPTQNISGYSGTFVDVNYPTIPGYRLVRVPYMNNAHQFLINNITATTPGDWQFEQSNRYVTIARKVIDDQNTQQMYMIFDYSKIPDFSFTGKAQSKTVTVKATPGGFIAADFSYGMIRTYATASMPLPVGNPLTFVYEPITEYHLTINYLEKGTNKVLADPYKASGAGTYEIDSPEIAGYTADQPVVKGVLGKDDTINVYYTPKDVPPTPTNDSAAVNVNYINEATGDLIQSKKIYGKIGGDYQADGPYQPDKLTVNGDSYTLDKDKLPANIKGQFSDQTPAVNYYYKKDATPVTPTNNSTAVTVNYINEDNNDLIQSKKIYGKNGDTYQADGPYQPDKLTVNGDSYTLDKAKLPDNINGKFTENAPAVNYYYKKDATPVSPTDNSATVTVNYINEETGALIQSKKIYGKINDSYRADGSYQPQTLTVNGQTYTLDTDRLPNNITGIYSDKTPDVNYYYKQKQTPVTPVNPPINPVNPVTPVNPTPTPSPQPTPGTTTDNQSGKIAKKGEVVYSLKKIYLYKDKTFKKADRQFGYVKKPRVFRPMFVVTDYAKSNAGWLRYKVRDVNHLSKTDGWTGYITTNFDYVRPVYYHSSHQTLTVINPRGVNEYLNKNLTGKVKNIKQGTVLHVTGFVKHNLTTRYVLSNGHYITGNRKLVKMGKIKQPQQLKATHFINRYADPNLAKRNGHFKKGTKLVIKRYTFSHEASLIKSGTMRYAVKGGYVTANQKYVKVIK</sequence>
<name>J9WAT4_LENBU</name>
<evidence type="ECO:0000313" key="6">
    <source>
        <dbReference type="EMBL" id="AFS01161.1"/>
    </source>
</evidence>
<feature type="compositionally biased region" description="Pro residues" evidence="2">
    <location>
        <begin position="724"/>
        <end position="736"/>
    </location>
</feature>
<dbReference type="OrthoDB" id="2329141at2"/>
<feature type="signal peptide" evidence="3">
    <location>
        <begin position="1"/>
        <end position="25"/>
    </location>
</feature>
<organism evidence="6 7">
    <name type="scientific">Lentilactobacillus buchneri subsp. silagei CD034</name>
    <dbReference type="NCBI Taxonomy" id="1071400"/>
    <lineage>
        <taxon>Bacteria</taxon>
        <taxon>Bacillati</taxon>
        <taxon>Bacillota</taxon>
        <taxon>Bacilli</taxon>
        <taxon>Lactobacillales</taxon>
        <taxon>Lactobacillaceae</taxon>
        <taxon>Lentilactobacillus</taxon>
        <taxon>Lentilactobacillus buchneri subsp. silagei</taxon>
    </lineage>
</organism>
<dbReference type="PATRIC" id="fig|1071400.3.peg.2098"/>
<proteinExistence type="predicted"/>
<keyword evidence="1" id="KW-0677">Repeat</keyword>
<dbReference type="AlphaFoldDB" id="J9WAT4"/>
<dbReference type="InterPro" id="IPR044081">
    <property type="entry name" value="DUF5776"/>
</dbReference>
<dbReference type="Pfam" id="PF06458">
    <property type="entry name" value="MucBP"/>
    <property type="match status" value="5"/>
</dbReference>
<evidence type="ECO:0000259" key="5">
    <source>
        <dbReference type="Pfam" id="PF19087"/>
    </source>
</evidence>
<dbReference type="KEGG" id="lbn:LBUCD034_2183"/>
<evidence type="ECO:0000256" key="1">
    <source>
        <dbReference type="ARBA" id="ARBA00022737"/>
    </source>
</evidence>
<accession>J9WAT4</accession>
<dbReference type="RefSeq" id="WP_014940635.1">
    <property type="nucleotide sequence ID" value="NC_018610.1"/>
</dbReference>
<dbReference type="STRING" id="1071400.LBUCD034_2183"/>
<dbReference type="Proteomes" id="UP000007332">
    <property type="component" value="Chromosome"/>
</dbReference>
<dbReference type="Pfam" id="PF19087">
    <property type="entry name" value="DUF5776"/>
    <property type="match status" value="2"/>
</dbReference>
<feature type="domain" description="DUF5776" evidence="5">
    <location>
        <begin position="833"/>
        <end position="899"/>
    </location>
</feature>
<dbReference type="EMBL" id="CP003043">
    <property type="protein sequence ID" value="AFS01161.1"/>
    <property type="molecule type" value="Genomic_DNA"/>
</dbReference>
<dbReference type="InterPro" id="IPR009459">
    <property type="entry name" value="MucBP_dom"/>
</dbReference>
<protein>
    <submittedName>
        <fullName evidence="6">Putative secreted protein</fullName>
    </submittedName>
</protein>
<dbReference type="eggNOG" id="COG4886">
    <property type="taxonomic scope" value="Bacteria"/>
</dbReference>
<feature type="region of interest" description="Disordered" evidence="2">
    <location>
        <begin position="709"/>
        <end position="747"/>
    </location>
</feature>
<evidence type="ECO:0000256" key="2">
    <source>
        <dbReference type="SAM" id="MobiDB-lite"/>
    </source>
</evidence>
<keyword evidence="7" id="KW-1185">Reference proteome</keyword>
<keyword evidence="3" id="KW-0732">Signal</keyword>
<evidence type="ECO:0000313" key="7">
    <source>
        <dbReference type="Proteomes" id="UP000007332"/>
    </source>
</evidence>
<feature type="domain" description="MucBP" evidence="4">
    <location>
        <begin position="460"/>
        <end position="531"/>
    </location>
</feature>
<feature type="domain" description="MucBP" evidence="4">
    <location>
        <begin position="631"/>
        <end position="703"/>
    </location>
</feature>
<dbReference type="Gene3D" id="3.10.20.320">
    <property type="entry name" value="Putative peptidoglycan bound protein (lpxtg motif)"/>
    <property type="match status" value="4"/>
</dbReference>
<feature type="domain" description="DUF5776" evidence="5">
    <location>
        <begin position="906"/>
        <end position="972"/>
    </location>
</feature>
<evidence type="ECO:0000259" key="4">
    <source>
        <dbReference type="Pfam" id="PF06458"/>
    </source>
</evidence>